<evidence type="ECO:0000256" key="1">
    <source>
        <dbReference type="ARBA" id="ARBA00001932"/>
    </source>
</evidence>
<dbReference type="PROSITE" id="PS00394">
    <property type="entry name" value="DNA_PHOTOLYASES_1_1"/>
    <property type="match status" value="1"/>
</dbReference>
<name>A0ABQ6LY89_9GAMM</name>
<dbReference type="PRINTS" id="PR00147">
    <property type="entry name" value="DNAPHOTLYASE"/>
</dbReference>
<dbReference type="Pfam" id="PF00875">
    <property type="entry name" value="DNA_photolyase"/>
    <property type="match status" value="1"/>
</dbReference>
<evidence type="ECO:0000256" key="5">
    <source>
        <dbReference type="ARBA" id="ARBA00022827"/>
    </source>
</evidence>
<keyword evidence="6 7" id="KW-0157">Chromophore</keyword>
<evidence type="ECO:0000256" key="6">
    <source>
        <dbReference type="ARBA" id="ARBA00022991"/>
    </source>
</evidence>
<dbReference type="SUPFAM" id="SSF48173">
    <property type="entry name" value="Cryptochrome/photolyase FAD-binding domain"/>
    <property type="match status" value="1"/>
</dbReference>
<dbReference type="InterPro" id="IPR005101">
    <property type="entry name" value="Cryptochr/Photolyase_FAD-bd"/>
</dbReference>
<dbReference type="PANTHER" id="PTHR11455">
    <property type="entry name" value="CRYPTOCHROME"/>
    <property type="match status" value="1"/>
</dbReference>
<accession>A0ABQ6LY89</accession>
<evidence type="ECO:0000256" key="2">
    <source>
        <dbReference type="ARBA" id="ARBA00001974"/>
    </source>
</evidence>
<dbReference type="InterPro" id="IPR036134">
    <property type="entry name" value="Crypto/Photolyase_FAD-like_sf"/>
</dbReference>
<evidence type="ECO:0000256" key="4">
    <source>
        <dbReference type="ARBA" id="ARBA00022630"/>
    </source>
</evidence>
<gene>
    <name evidence="9" type="ORF">MNKW57_13790</name>
</gene>
<dbReference type="Pfam" id="PF03441">
    <property type="entry name" value="FAD_binding_7"/>
    <property type="match status" value="1"/>
</dbReference>
<dbReference type="InterPro" id="IPR002081">
    <property type="entry name" value="Cryptochrome/DNA_photolyase_1"/>
</dbReference>
<dbReference type="SUPFAM" id="SSF52425">
    <property type="entry name" value="Cryptochrome/photolyase, N-terminal domain"/>
    <property type="match status" value="1"/>
</dbReference>
<comment type="caution">
    <text evidence="9">The sequence shown here is derived from an EMBL/GenBank/DDBJ whole genome shotgun (WGS) entry which is preliminary data.</text>
</comment>
<keyword evidence="5 7" id="KW-0274">FAD</keyword>
<evidence type="ECO:0000256" key="3">
    <source>
        <dbReference type="ARBA" id="ARBA00005862"/>
    </source>
</evidence>
<dbReference type="InterPro" id="IPR014729">
    <property type="entry name" value="Rossmann-like_a/b/a_fold"/>
</dbReference>
<evidence type="ECO:0000259" key="8">
    <source>
        <dbReference type="PROSITE" id="PS51645"/>
    </source>
</evidence>
<dbReference type="EMBL" id="BSYJ01000003">
    <property type="protein sequence ID" value="GMG87058.1"/>
    <property type="molecule type" value="Genomic_DNA"/>
</dbReference>
<dbReference type="Gene3D" id="1.25.40.80">
    <property type="match status" value="1"/>
</dbReference>
<keyword evidence="10" id="KW-1185">Reference proteome</keyword>
<dbReference type="PANTHER" id="PTHR11455:SF9">
    <property type="entry name" value="CRYPTOCHROME CIRCADIAN CLOCK 5 ISOFORM X1"/>
    <property type="match status" value="1"/>
</dbReference>
<dbReference type="PROSITE" id="PS51645">
    <property type="entry name" value="PHR_CRY_ALPHA_BETA"/>
    <property type="match status" value="1"/>
</dbReference>
<dbReference type="Proteomes" id="UP001224392">
    <property type="component" value="Unassembled WGS sequence"/>
</dbReference>
<dbReference type="Gene3D" id="3.40.50.620">
    <property type="entry name" value="HUPs"/>
    <property type="match status" value="1"/>
</dbReference>
<dbReference type="InterPro" id="IPR018394">
    <property type="entry name" value="DNA_photolyase_1_CS_C"/>
</dbReference>
<dbReference type="Gene3D" id="1.10.579.10">
    <property type="entry name" value="DNA Cyclobutane Dipyrimidine Photolyase, subunit A, domain 3"/>
    <property type="match status" value="1"/>
</dbReference>
<comment type="similarity">
    <text evidence="7">Belongs to the DNA photolyase family.</text>
</comment>
<sequence>MPARNPVIMWFRRDLRLADNPALAAAAEAGRVLPVFILDDDAAGKDAPGAASRWWLHHSLKALNRSLRNKLRLYQSDAVEVISALCDQHEVTGVFFNRAYEPWQAKQDETLRKALDAIEVPVKTFNGRLLWEPWEILKGDDTPYRVFTPFYKNARQNGPAVGRPKPAPEQLQVYGEPCEDQPLEALALLPQHAWPETLRSHWQPGEEGAMERLDDFIKNGLPDYKAGRDFPALESVSRLSPHLHWGEVSPRSVWHAAGNAGSDANIEHFQRELGWREFSYSQLYQFPDLPRKNLHSKFDPFPWKKDDKALRAWQRGMTGYPIVDAGMRELWQTGYMHNRVRMIVGSFLVKNLLLDWRHGEAWFWDCLVDADLASNSASWQWVAGCGADAAPYFRIFNPITQGEKFDAKGEYTRHFVPELAKMPEKYLFRPWEAPEEILEEAGVTIGESYPAPIVELRFSRERALAAFNALKEG</sequence>
<evidence type="ECO:0000256" key="7">
    <source>
        <dbReference type="RuleBase" id="RU004182"/>
    </source>
</evidence>
<keyword evidence="4 7" id="KW-0285">Flavoprotein</keyword>
<dbReference type="InterPro" id="IPR036155">
    <property type="entry name" value="Crypto/Photolyase_N_sf"/>
</dbReference>
<feature type="domain" description="Photolyase/cryptochrome alpha/beta" evidence="8">
    <location>
        <begin position="5"/>
        <end position="130"/>
    </location>
</feature>
<proteinExistence type="inferred from homology"/>
<comment type="cofactor">
    <cofactor evidence="2">
        <name>FAD</name>
        <dbReference type="ChEBI" id="CHEBI:57692"/>
    </cofactor>
</comment>
<protein>
    <submittedName>
        <fullName evidence="9">Deoxyribodipyrimidine photo-lyase</fullName>
    </submittedName>
</protein>
<evidence type="ECO:0000313" key="10">
    <source>
        <dbReference type="Proteomes" id="UP001224392"/>
    </source>
</evidence>
<reference evidence="9 10" key="1">
    <citation type="submission" date="2023-04" db="EMBL/GenBank/DDBJ databases">
        <title>Marinobulbifer ophiurae gen. nov., sp. Nov., isolate from tissue of brittle star Ophioplocus japonicus.</title>
        <authorList>
            <person name="Kawano K."/>
            <person name="Sawayama S."/>
            <person name="Nakagawa S."/>
        </authorList>
    </citation>
    <scope>NUCLEOTIDE SEQUENCE [LARGE SCALE GENOMIC DNA]</scope>
    <source>
        <strain evidence="9 10">NKW57</strain>
    </source>
</reference>
<comment type="cofactor">
    <cofactor evidence="1">
        <name>(6R)-5,10-methylene-5,6,7,8-tetrahydrofolate</name>
        <dbReference type="ChEBI" id="CHEBI:15636"/>
    </cofactor>
</comment>
<comment type="similarity">
    <text evidence="3">Belongs to the DNA photolyase class-1 family.</text>
</comment>
<dbReference type="RefSeq" id="WP_285763698.1">
    <property type="nucleotide sequence ID" value="NZ_BSYJ01000003.1"/>
</dbReference>
<organism evidence="9 10">
    <name type="scientific">Biformimicrobium ophioploci</name>
    <dbReference type="NCBI Taxonomy" id="3036711"/>
    <lineage>
        <taxon>Bacteria</taxon>
        <taxon>Pseudomonadati</taxon>
        <taxon>Pseudomonadota</taxon>
        <taxon>Gammaproteobacteria</taxon>
        <taxon>Cellvibrionales</taxon>
        <taxon>Microbulbiferaceae</taxon>
        <taxon>Biformimicrobium</taxon>
    </lineage>
</organism>
<evidence type="ECO:0000313" key="9">
    <source>
        <dbReference type="EMBL" id="GMG87058.1"/>
    </source>
</evidence>
<dbReference type="InterPro" id="IPR006050">
    <property type="entry name" value="DNA_photolyase_N"/>
</dbReference>